<organism evidence="4 5">
    <name type="scientific">Thiocapsa roseopersicina</name>
    <dbReference type="NCBI Taxonomy" id="1058"/>
    <lineage>
        <taxon>Bacteria</taxon>
        <taxon>Pseudomonadati</taxon>
        <taxon>Pseudomonadota</taxon>
        <taxon>Gammaproteobacteria</taxon>
        <taxon>Chromatiales</taxon>
        <taxon>Chromatiaceae</taxon>
        <taxon>Thiocapsa</taxon>
    </lineage>
</organism>
<protein>
    <submittedName>
        <fullName evidence="4">IPTL-CTERM protein sorting domain-containing protein</fullName>
    </submittedName>
</protein>
<feature type="chain" id="PRO_5011473194" evidence="2">
    <location>
        <begin position="26"/>
        <end position="369"/>
    </location>
</feature>
<gene>
    <name evidence="4" type="ORF">SAMN05421783_10516</name>
</gene>
<dbReference type="NCBIfam" id="TIGR04174">
    <property type="entry name" value="IPTL_CTERM"/>
    <property type="match status" value="1"/>
</dbReference>
<reference evidence="5" key="1">
    <citation type="submission" date="2016-10" db="EMBL/GenBank/DDBJ databases">
        <authorList>
            <person name="Varghese N."/>
            <person name="Submissions S."/>
        </authorList>
    </citation>
    <scope>NUCLEOTIDE SEQUENCE [LARGE SCALE GENOMIC DNA]</scope>
    <source>
        <strain evidence="5">DSM 217</strain>
    </source>
</reference>
<dbReference type="InterPro" id="IPR011460">
    <property type="entry name" value="Lcl_C"/>
</dbReference>
<dbReference type="InterPro" id="IPR026442">
    <property type="entry name" value="IPTL_CTERM"/>
</dbReference>
<feature type="transmembrane region" description="Helical" evidence="1">
    <location>
        <begin position="344"/>
        <end position="362"/>
    </location>
</feature>
<proteinExistence type="predicted"/>
<dbReference type="EMBL" id="FNNZ01000005">
    <property type="protein sequence ID" value="SDW52531.1"/>
    <property type="molecule type" value="Genomic_DNA"/>
</dbReference>
<dbReference type="Gene3D" id="2.60.40.10">
    <property type="entry name" value="Immunoglobulins"/>
    <property type="match status" value="1"/>
</dbReference>
<keyword evidence="5" id="KW-1185">Reference proteome</keyword>
<keyword evidence="1" id="KW-1133">Transmembrane helix</keyword>
<evidence type="ECO:0000313" key="5">
    <source>
        <dbReference type="Proteomes" id="UP000198816"/>
    </source>
</evidence>
<sequence>MSCVLHGLRGLAAASLVLGTGAVQAALSVQANGTVYDDVQDISWDRDAHAVGTLCKANDPIWTSFSPTSGRSLGDICASDGDLYWQEAVEWIAHLNDKSYKGITDWRLWTTTQPDPTCSSQTTDNPPQGFNWGCTGSELGHMFYVAPPAGLGNPRGDDNPTCAPSCFQNTGPFVNILQDRYWSGTSFAPNSSNAWDFSTGTGSQKAWDKESITAFAWAVRPGQVEPVPTKTDTITSVTCQTPIMLGSTSNCEATVTRDSGVNTPSGTVFWGRTDTGGSFGMQTCSQDTESGTLTCTIGYTPGEVGSHDVLAVFGGDGSFNSSSAETEVSVNQAPNPGEPQPIPAVGPLGLLLSGLGLGLLGIRRVRRKG</sequence>
<name>A0A1H2U8Q2_THIRO</name>
<keyword evidence="1" id="KW-0812">Transmembrane</keyword>
<dbReference type="Proteomes" id="UP000198816">
    <property type="component" value="Unassembled WGS sequence"/>
</dbReference>
<dbReference type="Pfam" id="PF07603">
    <property type="entry name" value="Lcl_C"/>
    <property type="match status" value="1"/>
</dbReference>
<feature type="domain" description="Lcl C-terminal" evidence="3">
    <location>
        <begin position="33"/>
        <end position="220"/>
    </location>
</feature>
<accession>A0A1H2U8Q2</accession>
<keyword evidence="2" id="KW-0732">Signal</keyword>
<dbReference type="AlphaFoldDB" id="A0A1H2U8Q2"/>
<dbReference type="InterPro" id="IPR013783">
    <property type="entry name" value="Ig-like_fold"/>
</dbReference>
<dbReference type="RefSeq" id="WP_175534529.1">
    <property type="nucleotide sequence ID" value="NZ_FNNZ01000005.1"/>
</dbReference>
<feature type="signal peptide" evidence="2">
    <location>
        <begin position="1"/>
        <end position="25"/>
    </location>
</feature>
<evidence type="ECO:0000259" key="3">
    <source>
        <dbReference type="Pfam" id="PF07603"/>
    </source>
</evidence>
<keyword evidence="1" id="KW-0472">Membrane</keyword>
<evidence type="ECO:0000256" key="2">
    <source>
        <dbReference type="SAM" id="SignalP"/>
    </source>
</evidence>
<evidence type="ECO:0000256" key="1">
    <source>
        <dbReference type="SAM" id="Phobius"/>
    </source>
</evidence>
<evidence type="ECO:0000313" key="4">
    <source>
        <dbReference type="EMBL" id="SDW52531.1"/>
    </source>
</evidence>